<dbReference type="EMBL" id="JAEIOT010000011">
    <property type="protein sequence ID" value="MBI9001165.1"/>
    <property type="molecule type" value="Genomic_DNA"/>
</dbReference>
<evidence type="ECO:0000313" key="5">
    <source>
        <dbReference type="EMBL" id="MBI9001165.1"/>
    </source>
</evidence>
<dbReference type="Gene3D" id="3.30.60.230">
    <property type="entry name" value="Lsr2, dimerization domain"/>
    <property type="match status" value="1"/>
</dbReference>
<dbReference type="Gene3D" id="4.10.320.10">
    <property type="entry name" value="E3-binding domain"/>
    <property type="match status" value="1"/>
</dbReference>
<evidence type="ECO:0000259" key="3">
    <source>
        <dbReference type="Pfam" id="PF11774"/>
    </source>
</evidence>
<reference evidence="5 6" key="1">
    <citation type="submission" date="2020-12" db="EMBL/GenBank/DDBJ databases">
        <title>Genome public.</title>
        <authorList>
            <person name="Sun Q."/>
        </authorList>
    </citation>
    <scope>NUCLEOTIDE SEQUENCE [LARGE SCALE GENOMIC DNA]</scope>
    <source>
        <strain evidence="5 6">CCM 8864</strain>
    </source>
</reference>
<dbReference type="RefSeq" id="WP_198736634.1">
    <property type="nucleotide sequence ID" value="NZ_JAEIOT010000011.1"/>
</dbReference>
<evidence type="ECO:0000313" key="6">
    <source>
        <dbReference type="Proteomes" id="UP000625574"/>
    </source>
</evidence>
<organism evidence="5 6">
    <name type="scientific">Corynebacterium marambiense</name>
    <dbReference type="NCBI Taxonomy" id="2765364"/>
    <lineage>
        <taxon>Bacteria</taxon>
        <taxon>Bacillati</taxon>
        <taxon>Actinomycetota</taxon>
        <taxon>Actinomycetes</taxon>
        <taxon>Mycobacteriales</taxon>
        <taxon>Corynebacteriaceae</taxon>
        <taxon>Corynebacterium</taxon>
    </lineage>
</organism>
<feature type="domain" description="Lsr2 dimerization" evidence="3">
    <location>
        <begin position="1"/>
        <end position="61"/>
    </location>
</feature>
<sequence length="113" mass="13071">MARREITQYFDDLTKTPLSEDELHVVHFSLDGTDYSVDLNEEHANELRETLQRYIEVGRKQTTTGGTRQRRRSSGGSRNRTKEIRQWARENGYEVADRGKIPDNIVEAFTAAN</sequence>
<dbReference type="InterPro" id="IPR042261">
    <property type="entry name" value="Lsr2-like_dimerization"/>
</dbReference>
<evidence type="ECO:0000256" key="1">
    <source>
        <dbReference type="ARBA" id="ARBA00023125"/>
    </source>
</evidence>
<dbReference type="InterPro" id="IPR055370">
    <property type="entry name" value="Lsr2_DNA-bd"/>
</dbReference>
<evidence type="ECO:0000259" key="4">
    <source>
        <dbReference type="Pfam" id="PF23359"/>
    </source>
</evidence>
<proteinExistence type="predicted"/>
<dbReference type="InterPro" id="IPR024412">
    <property type="entry name" value="Lsr2_dim_dom"/>
</dbReference>
<feature type="region of interest" description="Disordered" evidence="2">
    <location>
        <begin position="56"/>
        <end position="83"/>
    </location>
</feature>
<keyword evidence="6" id="KW-1185">Reference proteome</keyword>
<evidence type="ECO:0000256" key="2">
    <source>
        <dbReference type="SAM" id="MobiDB-lite"/>
    </source>
</evidence>
<dbReference type="Pfam" id="PF11774">
    <property type="entry name" value="Lsr2"/>
    <property type="match status" value="1"/>
</dbReference>
<keyword evidence="1" id="KW-0238">DNA-binding</keyword>
<comment type="caution">
    <text evidence="5">The sequence shown here is derived from an EMBL/GenBank/DDBJ whole genome shotgun (WGS) entry which is preliminary data.</text>
</comment>
<dbReference type="InterPro" id="IPR036625">
    <property type="entry name" value="E3-bd_dom_sf"/>
</dbReference>
<name>A0ABS0VWL1_9CORY</name>
<dbReference type="Pfam" id="PF23359">
    <property type="entry name" value="Lsr2_DNA-bd"/>
    <property type="match status" value="1"/>
</dbReference>
<feature type="domain" description="Lsr2 DNA-binding" evidence="4">
    <location>
        <begin position="77"/>
        <end position="112"/>
    </location>
</feature>
<protein>
    <submittedName>
        <fullName evidence="5">Lsr2 family protein</fullName>
    </submittedName>
</protein>
<dbReference type="Proteomes" id="UP000625574">
    <property type="component" value="Unassembled WGS sequence"/>
</dbReference>
<gene>
    <name evidence="5" type="ORF">JDV76_09345</name>
</gene>
<accession>A0ABS0VWL1</accession>